<reference evidence="1 2" key="1">
    <citation type="journal article" date="2021" name="Hortic Res">
        <title>Chromosome-scale assembly of the Dendrobium chrysotoxum genome enhances the understanding of orchid evolution.</title>
        <authorList>
            <person name="Zhang Y."/>
            <person name="Zhang G.Q."/>
            <person name="Zhang D."/>
            <person name="Liu X.D."/>
            <person name="Xu X.Y."/>
            <person name="Sun W.H."/>
            <person name="Yu X."/>
            <person name="Zhu X."/>
            <person name="Wang Z.W."/>
            <person name="Zhao X."/>
            <person name="Zhong W.Y."/>
            <person name="Chen H."/>
            <person name="Yin W.L."/>
            <person name="Huang T."/>
            <person name="Niu S.C."/>
            <person name="Liu Z.J."/>
        </authorList>
    </citation>
    <scope>NUCLEOTIDE SEQUENCE [LARGE SCALE GENOMIC DNA]</scope>
    <source>
        <strain evidence="1">Lindl</strain>
    </source>
</reference>
<evidence type="ECO:0000313" key="1">
    <source>
        <dbReference type="EMBL" id="KAH0463664.1"/>
    </source>
</evidence>
<dbReference type="InterPro" id="IPR032675">
    <property type="entry name" value="LRR_dom_sf"/>
</dbReference>
<dbReference type="AlphaFoldDB" id="A0AAV7GQF4"/>
<protein>
    <recommendedName>
        <fullName evidence="3">Disease resistance protein</fullName>
    </recommendedName>
</protein>
<evidence type="ECO:0000313" key="2">
    <source>
        <dbReference type="Proteomes" id="UP000775213"/>
    </source>
</evidence>
<proteinExistence type="predicted"/>
<dbReference type="EMBL" id="JAGFBR010000008">
    <property type="protein sequence ID" value="KAH0463664.1"/>
    <property type="molecule type" value="Genomic_DNA"/>
</dbReference>
<dbReference type="SUPFAM" id="SSF52058">
    <property type="entry name" value="L domain-like"/>
    <property type="match status" value="1"/>
</dbReference>
<dbReference type="Proteomes" id="UP000775213">
    <property type="component" value="Unassembled WGS sequence"/>
</dbReference>
<gene>
    <name evidence="1" type="ORF">IEQ34_008246</name>
</gene>
<name>A0AAV7GQF4_DENCH</name>
<accession>A0AAV7GQF4</accession>
<keyword evidence="2" id="KW-1185">Reference proteome</keyword>
<evidence type="ECO:0008006" key="3">
    <source>
        <dbReference type="Google" id="ProtNLM"/>
    </source>
</evidence>
<sequence length="199" mass="22085">MNSISNLECIRLEGCLERQTLPPFGQLPFLKYLLLCDMPKAKLLDNKFHGNGKGCLFPSLKVLEIEKLKVLEEWFDAAAAVEDLKSLQLLPNIPASLEELNLSDLKALQCLPSSESISSLKRLHLKRIPLLKSSLDLPPGLKYLFSNNVPQLQLLPNIPASLEELYLSDLKALQCLPSSLSLFPQKASLNKNSAPKIIA</sequence>
<dbReference type="Gene3D" id="3.80.10.10">
    <property type="entry name" value="Ribonuclease Inhibitor"/>
    <property type="match status" value="1"/>
</dbReference>
<comment type="caution">
    <text evidence="1">The sequence shown here is derived from an EMBL/GenBank/DDBJ whole genome shotgun (WGS) entry which is preliminary data.</text>
</comment>
<organism evidence="1 2">
    <name type="scientific">Dendrobium chrysotoxum</name>
    <name type="common">Orchid</name>
    <dbReference type="NCBI Taxonomy" id="161865"/>
    <lineage>
        <taxon>Eukaryota</taxon>
        <taxon>Viridiplantae</taxon>
        <taxon>Streptophyta</taxon>
        <taxon>Embryophyta</taxon>
        <taxon>Tracheophyta</taxon>
        <taxon>Spermatophyta</taxon>
        <taxon>Magnoliopsida</taxon>
        <taxon>Liliopsida</taxon>
        <taxon>Asparagales</taxon>
        <taxon>Orchidaceae</taxon>
        <taxon>Epidendroideae</taxon>
        <taxon>Malaxideae</taxon>
        <taxon>Dendrobiinae</taxon>
        <taxon>Dendrobium</taxon>
    </lineage>
</organism>